<proteinExistence type="predicted"/>
<dbReference type="AlphaFoldDB" id="A0A564ZI76"/>
<keyword evidence="2" id="KW-1185">Reference proteome</keyword>
<accession>A0A564ZI76</accession>
<dbReference type="Proteomes" id="UP000334340">
    <property type="component" value="Unassembled WGS sequence"/>
</dbReference>
<evidence type="ECO:0000313" key="2">
    <source>
        <dbReference type="Proteomes" id="UP000334340"/>
    </source>
</evidence>
<reference evidence="1 2" key="1">
    <citation type="submission" date="2019-07" db="EMBL/GenBank/DDBJ databases">
        <authorList>
            <person name="Cremers G."/>
        </authorList>
    </citation>
    <scope>NUCLEOTIDE SEQUENCE [LARGE SCALE GENOMIC DNA]</scope>
</reference>
<gene>
    <name evidence="1" type="ORF">MELA_00980</name>
</gene>
<sequence length="102" mass="11338">MRKSTLFLCAASAEIVALGLLLIHASLSEQARRASLQQNAAIVKRLGLTDLALFPEARYTRHLSQADWHSAFQDHPLSLEHFPSGSFTLPPKDVWSNDARLD</sequence>
<evidence type="ECO:0000313" key="1">
    <source>
        <dbReference type="EMBL" id="VUZ84607.1"/>
    </source>
</evidence>
<name>A0A564ZI76_9BACT</name>
<organism evidence="1 2">
    <name type="scientific">Candidatus Methylomirabilis lanthanidiphila</name>
    <dbReference type="NCBI Taxonomy" id="2211376"/>
    <lineage>
        <taxon>Bacteria</taxon>
        <taxon>Candidatus Methylomirabilota</taxon>
        <taxon>Candidatus Methylomirabilia</taxon>
        <taxon>Candidatus Methylomirabilales</taxon>
        <taxon>Candidatus Methylomirabilaceae</taxon>
        <taxon>Candidatus Methylomirabilis</taxon>
    </lineage>
</organism>
<dbReference type="EMBL" id="CABIKM010000015">
    <property type="protein sequence ID" value="VUZ84607.1"/>
    <property type="molecule type" value="Genomic_DNA"/>
</dbReference>
<protein>
    <submittedName>
        <fullName evidence="1">Uncharacterized protein</fullName>
    </submittedName>
</protein>